<dbReference type="Proteomes" id="UP001172680">
    <property type="component" value="Unassembled WGS sequence"/>
</dbReference>
<proteinExistence type="predicted"/>
<name>A0ACC2ZAK1_9PEZI</name>
<gene>
    <name evidence="1" type="ORF">H2199_003648</name>
</gene>
<evidence type="ECO:0000313" key="2">
    <source>
        <dbReference type="Proteomes" id="UP001172680"/>
    </source>
</evidence>
<comment type="caution">
    <text evidence="1">The sequence shown here is derived from an EMBL/GenBank/DDBJ whole genome shotgun (WGS) entry which is preliminary data.</text>
</comment>
<accession>A0ACC2ZAK1</accession>
<reference evidence="1" key="1">
    <citation type="submission" date="2022-10" db="EMBL/GenBank/DDBJ databases">
        <title>Culturing micro-colonial fungi from biological soil crusts in the Mojave desert and describing Neophaeococcomyces mojavensis, and introducing the new genera and species Taxawa tesnikishii.</title>
        <authorList>
            <person name="Kurbessoian T."/>
            <person name="Stajich J.E."/>
        </authorList>
    </citation>
    <scope>NUCLEOTIDE SEQUENCE</scope>
    <source>
        <strain evidence="1">JES_115</strain>
    </source>
</reference>
<organism evidence="1 2">
    <name type="scientific">Coniosporium tulheliwenetii</name>
    <dbReference type="NCBI Taxonomy" id="3383036"/>
    <lineage>
        <taxon>Eukaryota</taxon>
        <taxon>Fungi</taxon>
        <taxon>Dikarya</taxon>
        <taxon>Ascomycota</taxon>
        <taxon>Pezizomycotina</taxon>
        <taxon>Dothideomycetes</taxon>
        <taxon>Dothideomycetes incertae sedis</taxon>
        <taxon>Coniosporium</taxon>
    </lineage>
</organism>
<sequence length="513" mass="55774">MADLPAMKTNPKFIFFTDFDGTITTQDSNDYMTDNIGFGQEKRRQGNRDVLDGKINFRDSFKSMMDSVSKPYPECIQFLVDNIKLDPHFKPFFRWCLDNNIPVVVLSSGMEPIIKALLSSSIGDDAEKLQVVGNNVRARPGKSIDQQGGWELVFHDDSGFGHDKSLTLRPYARLPEDQRPTMFYAGDGVSDLSAARETDLLFAKKGHDLVSYCVREDVPFTIFDDFQDIMTKVQEIVAGKVSVKEAAKQGYELFKAGEAGVKPEGPPREGAKATANPHLQHPPATSTKGYTAATWTANNNQRLIFTARLRVLETAVPAPNAQPQEETVTTTLLLEDPSNGQLFAAAPYTAPQAVEQALDSSRFFAVRVVGEGGRKAVLGIGFEERSDAFDFSIALQDARRVLGFEGPAASAMGAGRGQPGGRARGVGKAAALEPEPEKRDFNKTAVGGGNALFSIKPPPSSSEPGGGTVPFLPPPPSAAEVKADRRRRPAPEEPKQQTAQELGFDDGEFGEFQ</sequence>
<protein>
    <submittedName>
        <fullName evidence="1">Uncharacterized protein</fullName>
    </submittedName>
</protein>
<keyword evidence="2" id="KW-1185">Reference proteome</keyword>
<dbReference type="EMBL" id="JAPDRP010000009">
    <property type="protein sequence ID" value="KAJ9644685.1"/>
    <property type="molecule type" value="Genomic_DNA"/>
</dbReference>
<evidence type="ECO:0000313" key="1">
    <source>
        <dbReference type="EMBL" id="KAJ9644685.1"/>
    </source>
</evidence>